<organism evidence="1 2">
    <name type="scientific">Waltera intestinalis</name>
    <dbReference type="NCBI Taxonomy" id="2606635"/>
    <lineage>
        <taxon>Bacteria</taxon>
        <taxon>Bacillati</taxon>
        <taxon>Bacillota</taxon>
        <taxon>Clostridia</taxon>
        <taxon>Lachnospirales</taxon>
        <taxon>Lachnospiraceae</taxon>
        <taxon>Waltera</taxon>
    </lineage>
</organism>
<dbReference type="AlphaFoldDB" id="A0A6L5YJ03"/>
<reference evidence="1 2" key="1">
    <citation type="submission" date="2019-08" db="EMBL/GenBank/DDBJ databases">
        <title>In-depth cultivation of the pig gut microbiome towards novel bacterial diversity and tailored functional studies.</title>
        <authorList>
            <person name="Wylensek D."/>
            <person name="Hitch T.C.A."/>
            <person name="Clavel T."/>
        </authorList>
    </citation>
    <scope>NUCLEOTIDE SEQUENCE [LARGE SCALE GENOMIC DNA]</scope>
    <source>
        <strain evidence="1 2">WCA3-601-WT-6H</strain>
    </source>
</reference>
<accession>A0A6L5YJ03</accession>
<dbReference type="RefSeq" id="WP_154496046.1">
    <property type="nucleotide sequence ID" value="NZ_VUMU01000006.1"/>
</dbReference>
<evidence type="ECO:0000313" key="1">
    <source>
        <dbReference type="EMBL" id="MST57918.1"/>
    </source>
</evidence>
<comment type="caution">
    <text evidence="1">The sequence shown here is derived from an EMBL/GenBank/DDBJ whole genome shotgun (WGS) entry which is preliminary data.</text>
</comment>
<gene>
    <name evidence="1" type="ORF">FYJ59_06610</name>
</gene>
<name>A0A6L5YJ03_9FIRM</name>
<dbReference type="EMBL" id="VUMU01000006">
    <property type="protein sequence ID" value="MST57918.1"/>
    <property type="molecule type" value="Genomic_DNA"/>
</dbReference>
<dbReference type="Proteomes" id="UP000476055">
    <property type="component" value="Unassembled WGS sequence"/>
</dbReference>
<protein>
    <submittedName>
        <fullName evidence="1">Uncharacterized protein</fullName>
    </submittedName>
</protein>
<keyword evidence="2" id="KW-1185">Reference proteome</keyword>
<evidence type="ECO:0000313" key="2">
    <source>
        <dbReference type="Proteomes" id="UP000476055"/>
    </source>
</evidence>
<sequence length="97" mass="11804">MSMYTDTEHFVEEIMWNKNMGTYWTACNRPLAEQTYERVKEMIPEAKYYEFDGVQFITVNEMQEKTLLLYFETLQDMYERKICEINDMRCQILEVGI</sequence>
<proteinExistence type="predicted"/>